<keyword evidence="3" id="KW-0272">Extracellular matrix</keyword>
<dbReference type="GO" id="GO:0007155">
    <property type="term" value="P:cell adhesion"/>
    <property type="evidence" value="ECO:0007669"/>
    <property type="project" value="UniProtKB-KW"/>
</dbReference>
<sequence length="621" mass="68814">ANPMMMLPKLDIVFLLDGSDDTQRGFTAMKSFVQRVVETLSIGENKDRVSVVQYSSDPQTHFRLNTYTEKQDVLNALQEMNHKGGGPINTGLALDYVRNNAFADSSGSRHQEGVPQILILLSGGRSQDDVASAAVALKREKVVPFCVGTRNADILELQMIAHNPSYAFSVLQFDDIGSIHQQLVSFVKRVEPSVEFFLNTYKTQQKVLENVRSLRHKGGRPLNTGAALQYVKDNILTGSSGSRHQQEVPQILVLFTGGRSNDDVRNAVENLKGIDVVFLLDGSDDSQERFPDIKDFVQRMVADLNIDSNKDRVAVVQYSNTADVNFDLRRYSAQDDVLDAVRGLSHKGGYPHNIGAALQYVRDHVFTSESGSRLLEGVPQILLLLSGGRSGDDIRTPVRKLKEIGVISIASHHVEEITPTKAFDSKKNDVVFLIDGSYDSRNGFEEIRGLVEKIVESLNLGENRDQVAVVQYSRDATVNFYLNSYSSKNDVLSSIRTMRHKYGRPLNIGKALAFVRDNVFSSSVGGRSAESVPQYLYIFSGGRSGDDVREPAQSLKENGIKTFSIGTKNADTLEMQTISFTPAHYFHVTNFNNLQSIHPSVEATLRGTEETTEFPTVIGKK</sequence>
<comment type="subcellular location">
    <subcellularLocation>
        <location evidence="1">Secreted</location>
        <location evidence="1">Extracellular space</location>
        <location evidence="1">Extracellular matrix</location>
    </subcellularLocation>
</comment>
<evidence type="ECO:0000313" key="9">
    <source>
        <dbReference type="Ensembl" id="ENSSMAP00000051825.1"/>
    </source>
</evidence>
<dbReference type="PANTHER" id="PTHR24020:SF13">
    <property type="entry name" value="COLLAGEN ALPHA-3(VI) CHAIN"/>
    <property type="match status" value="1"/>
</dbReference>
<keyword evidence="4" id="KW-0732">Signal</keyword>
<feature type="domain" description="VWFA" evidence="8">
    <location>
        <begin position="183"/>
        <end position="276"/>
    </location>
</feature>
<evidence type="ECO:0000256" key="5">
    <source>
        <dbReference type="ARBA" id="ARBA00022737"/>
    </source>
</evidence>
<dbReference type="FunFam" id="3.40.50.410:FF:000003">
    <property type="entry name" value="Collagen type VI alpha 3 chain"/>
    <property type="match status" value="3"/>
</dbReference>
<dbReference type="SMART" id="SM00327">
    <property type="entry name" value="VWA"/>
    <property type="match status" value="3"/>
</dbReference>
<dbReference type="Gene3D" id="3.40.50.410">
    <property type="entry name" value="von Willebrand factor, type A domain"/>
    <property type="match status" value="4"/>
</dbReference>
<dbReference type="PROSITE" id="PS50234">
    <property type="entry name" value="VWFA"/>
    <property type="match status" value="4"/>
</dbReference>
<dbReference type="PANTHER" id="PTHR24020">
    <property type="entry name" value="COLLAGEN ALPHA"/>
    <property type="match status" value="1"/>
</dbReference>
<dbReference type="GO" id="GO:0005581">
    <property type="term" value="C:collagen trimer"/>
    <property type="evidence" value="ECO:0007669"/>
    <property type="project" value="UniProtKB-KW"/>
</dbReference>
<dbReference type="InterPro" id="IPR036465">
    <property type="entry name" value="vWFA_dom_sf"/>
</dbReference>
<name>A0A8D3CX17_SCOMX</name>
<keyword evidence="6" id="KW-0130">Cell adhesion</keyword>
<dbReference type="AlphaFoldDB" id="A0A8D3CX17"/>
<feature type="domain" description="VWFA" evidence="8">
    <location>
        <begin position="429"/>
        <end position="601"/>
    </location>
</feature>
<evidence type="ECO:0000259" key="8">
    <source>
        <dbReference type="PROSITE" id="PS50234"/>
    </source>
</evidence>
<evidence type="ECO:0000313" key="10">
    <source>
        <dbReference type="Proteomes" id="UP000694558"/>
    </source>
</evidence>
<dbReference type="Ensembl" id="ENSSMAT00000058320.1">
    <property type="protein sequence ID" value="ENSSMAP00000051825.1"/>
    <property type="gene ID" value="ENSSMAG00000001027.2"/>
</dbReference>
<dbReference type="InterPro" id="IPR002035">
    <property type="entry name" value="VWF_A"/>
</dbReference>
<evidence type="ECO:0000256" key="7">
    <source>
        <dbReference type="ARBA" id="ARBA00023119"/>
    </source>
</evidence>
<keyword evidence="5" id="KW-0677">Repeat</keyword>
<feature type="domain" description="VWFA" evidence="8">
    <location>
        <begin position="11"/>
        <end position="183"/>
    </location>
</feature>
<organism evidence="9 10">
    <name type="scientific">Scophthalmus maximus</name>
    <name type="common">Turbot</name>
    <name type="synonym">Psetta maxima</name>
    <dbReference type="NCBI Taxonomy" id="52904"/>
    <lineage>
        <taxon>Eukaryota</taxon>
        <taxon>Metazoa</taxon>
        <taxon>Chordata</taxon>
        <taxon>Craniata</taxon>
        <taxon>Vertebrata</taxon>
        <taxon>Euteleostomi</taxon>
        <taxon>Actinopterygii</taxon>
        <taxon>Neopterygii</taxon>
        <taxon>Teleostei</taxon>
        <taxon>Neoteleostei</taxon>
        <taxon>Acanthomorphata</taxon>
        <taxon>Carangaria</taxon>
        <taxon>Pleuronectiformes</taxon>
        <taxon>Pleuronectoidei</taxon>
        <taxon>Scophthalmidae</taxon>
        <taxon>Scophthalmus</taxon>
    </lineage>
</organism>
<protein>
    <recommendedName>
        <fullName evidence="8">VWFA domain-containing protein</fullName>
    </recommendedName>
</protein>
<evidence type="ECO:0000256" key="2">
    <source>
        <dbReference type="ARBA" id="ARBA00022525"/>
    </source>
</evidence>
<evidence type="ECO:0000256" key="3">
    <source>
        <dbReference type="ARBA" id="ARBA00022530"/>
    </source>
</evidence>
<reference evidence="9" key="1">
    <citation type="submission" date="2023-05" db="EMBL/GenBank/DDBJ databases">
        <title>High-quality long-read genome of Scophthalmus maximus.</title>
        <authorList>
            <person name="Lien S."/>
            <person name="Martinez P."/>
        </authorList>
    </citation>
    <scope>NUCLEOTIDE SEQUENCE [LARGE SCALE GENOMIC DNA]</scope>
</reference>
<dbReference type="Proteomes" id="UP000694558">
    <property type="component" value="Chromosome 14"/>
</dbReference>
<dbReference type="PRINTS" id="PR00453">
    <property type="entry name" value="VWFADOMAIN"/>
</dbReference>
<dbReference type="Pfam" id="PF00092">
    <property type="entry name" value="VWA"/>
    <property type="match status" value="4"/>
</dbReference>
<keyword evidence="2" id="KW-0964">Secreted</keyword>
<dbReference type="GeneTree" id="ENSGT00940000156462"/>
<dbReference type="GO" id="GO:0005615">
    <property type="term" value="C:extracellular space"/>
    <property type="evidence" value="ECO:0007669"/>
    <property type="project" value="TreeGrafter"/>
</dbReference>
<dbReference type="InterPro" id="IPR050525">
    <property type="entry name" value="ECM_Assembly_Org"/>
</dbReference>
<accession>A0A8D3CX17</accession>
<evidence type="ECO:0000256" key="1">
    <source>
        <dbReference type="ARBA" id="ARBA00004498"/>
    </source>
</evidence>
<reference evidence="9" key="2">
    <citation type="submission" date="2025-08" db="UniProtKB">
        <authorList>
            <consortium name="Ensembl"/>
        </authorList>
    </citation>
    <scope>IDENTIFICATION</scope>
</reference>
<evidence type="ECO:0000256" key="4">
    <source>
        <dbReference type="ARBA" id="ARBA00022729"/>
    </source>
</evidence>
<keyword evidence="7" id="KW-0176">Collagen</keyword>
<evidence type="ECO:0000256" key="6">
    <source>
        <dbReference type="ARBA" id="ARBA00022889"/>
    </source>
</evidence>
<proteinExistence type="predicted"/>
<dbReference type="SUPFAM" id="SSF53300">
    <property type="entry name" value="vWA-like"/>
    <property type="match status" value="4"/>
</dbReference>
<feature type="domain" description="VWFA" evidence="8">
    <location>
        <begin position="275"/>
        <end position="406"/>
    </location>
</feature>